<dbReference type="EMBL" id="CAXAMM010012314">
    <property type="protein sequence ID" value="CAK9028556.1"/>
    <property type="molecule type" value="Genomic_DNA"/>
</dbReference>
<feature type="transmembrane region" description="Helical" evidence="1">
    <location>
        <begin position="139"/>
        <end position="159"/>
    </location>
</feature>
<accession>A0ABP0KNY1</accession>
<keyword evidence="1" id="KW-0812">Transmembrane</keyword>
<reference evidence="2 3" key="1">
    <citation type="submission" date="2024-02" db="EMBL/GenBank/DDBJ databases">
        <authorList>
            <person name="Chen Y."/>
            <person name="Shah S."/>
            <person name="Dougan E. K."/>
            <person name="Thang M."/>
            <person name="Chan C."/>
        </authorList>
    </citation>
    <scope>NUCLEOTIDE SEQUENCE [LARGE SCALE GENOMIC DNA]</scope>
</reference>
<organism evidence="2 3">
    <name type="scientific">Durusdinium trenchii</name>
    <dbReference type="NCBI Taxonomy" id="1381693"/>
    <lineage>
        <taxon>Eukaryota</taxon>
        <taxon>Sar</taxon>
        <taxon>Alveolata</taxon>
        <taxon>Dinophyceae</taxon>
        <taxon>Suessiales</taxon>
        <taxon>Symbiodiniaceae</taxon>
        <taxon>Durusdinium</taxon>
    </lineage>
</organism>
<evidence type="ECO:0000313" key="3">
    <source>
        <dbReference type="Proteomes" id="UP001642464"/>
    </source>
</evidence>
<feature type="transmembrane region" description="Helical" evidence="1">
    <location>
        <begin position="106"/>
        <end position="127"/>
    </location>
</feature>
<keyword evidence="1" id="KW-0472">Membrane</keyword>
<keyword evidence="3" id="KW-1185">Reference proteome</keyword>
<feature type="transmembrane region" description="Helical" evidence="1">
    <location>
        <begin position="217"/>
        <end position="237"/>
    </location>
</feature>
<protein>
    <submittedName>
        <fullName evidence="2">Uncharacterized protein</fullName>
    </submittedName>
</protein>
<gene>
    <name evidence="2" type="ORF">SCF082_LOCUS18414</name>
</gene>
<dbReference type="Pfam" id="PF06799">
    <property type="entry name" value="CGLD27-like"/>
    <property type="match status" value="1"/>
</dbReference>
<dbReference type="InterPro" id="IPR009631">
    <property type="entry name" value="CGLD27-like"/>
</dbReference>
<proteinExistence type="predicted"/>
<dbReference type="Proteomes" id="UP001642464">
    <property type="component" value="Unassembled WGS sequence"/>
</dbReference>
<comment type="caution">
    <text evidence="2">The sequence shown here is derived from an EMBL/GenBank/DDBJ whole genome shotgun (WGS) entry which is preliminary data.</text>
</comment>
<evidence type="ECO:0000313" key="2">
    <source>
        <dbReference type="EMBL" id="CAK9028556.1"/>
    </source>
</evidence>
<name>A0ABP0KNY1_9DINO</name>
<keyword evidence="1" id="KW-1133">Transmembrane helix</keyword>
<sequence>MFHPTMAALRPAGHGSRAVHPARRRVSPWVGHCHPSYVADAALIVSFLRLRASKRPSASAVRQKLAKGVLQRAVDVPDPVAEFQALREDPFASWSLLGDQEFLQRILMVLLVAFLPCFYLSMKVYPLSNELGEWLPQNLLAASAFGLSFAALILTAVLLRIGSRQVEVNQLLRQGSILLETRGGGYFVKKKTAMKMRKDSLIHRYETAPRIVKLRRYLLSTFLFAVGAGAAGVASGGDMKIDKN</sequence>
<evidence type="ECO:0000256" key="1">
    <source>
        <dbReference type="SAM" id="Phobius"/>
    </source>
</evidence>